<dbReference type="Gene3D" id="1.10.3470.10">
    <property type="entry name" value="ABC transporter involved in vitamin B12 uptake, BtuC"/>
    <property type="match status" value="1"/>
</dbReference>
<dbReference type="EMBL" id="RQZF01000010">
    <property type="protein sequence ID" value="RRC94745.1"/>
    <property type="molecule type" value="Genomic_DNA"/>
</dbReference>
<feature type="transmembrane region" description="Helical" evidence="8">
    <location>
        <begin position="242"/>
        <end position="266"/>
    </location>
</feature>
<feature type="transmembrane region" description="Helical" evidence="8">
    <location>
        <begin position="122"/>
        <end position="143"/>
    </location>
</feature>
<feature type="transmembrane region" description="Helical" evidence="8">
    <location>
        <begin position="358"/>
        <end position="375"/>
    </location>
</feature>
<dbReference type="PANTHER" id="PTHR30472">
    <property type="entry name" value="FERRIC ENTEROBACTIN TRANSPORT SYSTEM PERMEASE PROTEIN"/>
    <property type="match status" value="1"/>
</dbReference>
<dbReference type="SUPFAM" id="SSF81345">
    <property type="entry name" value="ABC transporter involved in vitamin B12 uptake, BtuC"/>
    <property type="match status" value="1"/>
</dbReference>
<feature type="transmembrane region" description="Helical" evidence="8">
    <location>
        <begin position="92"/>
        <end position="110"/>
    </location>
</feature>
<evidence type="ECO:0000256" key="4">
    <source>
        <dbReference type="ARBA" id="ARBA00022475"/>
    </source>
</evidence>
<protein>
    <submittedName>
        <fullName evidence="9">Iron ABC transporter permease</fullName>
    </submittedName>
</protein>
<evidence type="ECO:0000313" key="10">
    <source>
        <dbReference type="Proteomes" id="UP000280444"/>
    </source>
</evidence>
<dbReference type="GO" id="GO:0005886">
    <property type="term" value="C:plasma membrane"/>
    <property type="evidence" value="ECO:0007669"/>
    <property type="project" value="UniProtKB-SubCell"/>
</dbReference>
<comment type="subcellular location">
    <subcellularLocation>
        <location evidence="1">Cell membrane</location>
        <topology evidence="1">Multi-pass membrane protein</topology>
    </subcellularLocation>
</comment>
<feature type="transmembrane region" description="Helical" evidence="8">
    <location>
        <begin position="333"/>
        <end position="352"/>
    </location>
</feature>
<feature type="transmembrane region" description="Helical" evidence="8">
    <location>
        <begin position="39"/>
        <end position="59"/>
    </location>
</feature>
<organism evidence="9 10">
    <name type="scientific">Schaalia canis</name>
    <dbReference type="NCBI Taxonomy" id="100469"/>
    <lineage>
        <taxon>Bacteria</taxon>
        <taxon>Bacillati</taxon>
        <taxon>Actinomycetota</taxon>
        <taxon>Actinomycetes</taxon>
        <taxon>Actinomycetales</taxon>
        <taxon>Actinomycetaceae</taxon>
        <taxon>Schaalia</taxon>
    </lineage>
</organism>
<keyword evidence="5 8" id="KW-0812">Transmembrane</keyword>
<dbReference type="OrthoDB" id="4455417at2"/>
<dbReference type="InterPro" id="IPR000522">
    <property type="entry name" value="ABC_transptr_permease_BtuC"/>
</dbReference>
<dbReference type="GO" id="GO:0022857">
    <property type="term" value="F:transmembrane transporter activity"/>
    <property type="evidence" value="ECO:0007669"/>
    <property type="project" value="InterPro"/>
</dbReference>
<dbReference type="Proteomes" id="UP000280444">
    <property type="component" value="Unassembled WGS sequence"/>
</dbReference>
<evidence type="ECO:0000256" key="2">
    <source>
        <dbReference type="ARBA" id="ARBA00007935"/>
    </source>
</evidence>
<evidence type="ECO:0000256" key="5">
    <source>
        <dbReference type="ARBA" id="ARBA00022692"/>
    </source>
</evidence>
<keyword evidence="4" id="KW-1003">Cell membrane</keyword>
<dbReference type="InterPro" id="IPR037294">
    <property type="entry name" value="ABC_BtuC-like"/>
</dbReference>
<feature type="transmembrane region" description="Helical" evidence="8">
    <location>
        <begin position="307"/>
        <end position="326"/>
    </location>
</feature>
<dbReference type="AlphaFoldDB" id="A0A3P1SDB9"/>
<evidence type="ECO:0000256" key="8">
    <source>
        <dbReference type="SAM" id="Phobius"/>
    </source>
</evidence>
<dbReference type="RefSeq" id="WP_124871587.1">
    <property type="nucleotide sequence ID" value="NZ_RQZF01000010.1"/>
</dbReference>
<dbReference type="Pfam" id="PF01032">
    <property type="entry name" value="FecCD"/>
    <property type="match status" value="2"/>
</dbReference>
<name>A0A3P1SDB9_9ACTO</name>
<sequence>MSAPSFPPGAPASQVTGGAHALAADIRVERGRRARRHSLVTISLATLVFALFWMTLAYGEKIFTPVEIMGVIAGNDVPGAGFAVGEIRLPKALLGMLVGMAMGMAGHASQTLLRNQLASPDIIGITSGASASAVFAILVLDWSGMRVTVLALIAGITTALLIYLLATPGILGALWAYMRAAASGQPRPQLSMGSGSAQGGRLILIGIGVSAMFTSLISYLQLEAKIYDVNDALRWLSGSLSAAQWGHVPFMSGALIIFGGILLWRSRDLSLLAHGNEAATALGVPVNAASVSIILALVGLASASAAATGPIAFLSFLAGPIAVRLLGPVDRSALIPSALMGACLVLGADLVGQHLAPVRLPVGVVTSLIGAPYLLTQLIRINRQGTSA</sequence>
<reference evidence="9 10" key="1">
    <citation type="submission" date="2018-11" db="EMBL/GenBank/DDBJ databases">
        <title>Genomes From Bacteria Associated with the Canine Oral Cavity: a Test Case for Automated Genome-Based Taxonomic Assignment.</title>
        <authorList>
            <person name="Coil D.A."/>
            <person name="Jospin G."/>
            <person name="Darling A.E."/>
            <person name="Wallis C."/>
            <person name="Davis I.J."/>
            <person name="Harris S."/>
            <person name="Eisen J.A."/>
            <person name="Holcombe L.J."/>
            <person name="O'Flynn C."/>
        </authorList>
    </citation>
    <scope>NUCLEOTIDE SEQUENCE [LARGE SCALE GENOMIC DNA]</scope>
    <source>
        <strain evidence="9 10">OH770</strain>
    </source>
</reference>
<dbReference type="CDD" id="cd06550">
    <property type="entry name" value="TM_ABC_iron-siderophores_like"/>
    <property type="match status" value="1"/>
</dbReference>
<feature type="transmembrane region" description="Helical" evidence="8">
    <location>
        <begin position="149"/>
        <end position="178"/>
    </location>
</feature>
<comment type="caution">
    <text evidence="9">The sequence shown here is derived from an EMBL/GenBank/DDBJ whole genome shotgun (WGS) entry which is preliminary data.</text>
</comment>
<evidence type="ECO:0000256" key="6">
    <source>
        <dbReference type="ARBA" id="ARBA00022989"/>
    </source>
</evidence>
<feature type="transmembrane region" description="Helical" evidence="8">
    <location>
        <begin position="199"/>
        <end position="222"/>
    </location>
</feature>
<dbReference type="GO" id="GO:0033214">
    <property type="term" value="P:siderophore-iron import into cell"/>
    <property type="evidence" value="ECO:0007669"/>
    <property type="project" value="TreeGrafter"/>
</dbReference>
<keyword evidence="6 8" id="KW-1133">Transmembrane helix</keyword>
<keyword evidence="10" id="KW-1185">Reference proteome</keyword>
<evidence type="ECO:0000256" key="3">
    <source>
        <dbReference type="ARBA" id="ARBA00022448"/>
    </source>
</evidence>
<dbReference type="PANTHER" id="PTHR30472:SF24">
    <property type="entry name" value="FERRIC ENTEROBACTIN TRANSPORT SYSTEM PERMEASE PROTEIN FEPG"/>
    <property type="match status" value="1"/>
</dbReference>
<keyword evidence="7 8" id="KW-0472">Membrane</keyword>
<comment type="similarity">
    <text evidence="2">Belongs to the binding-protein-dependent transport system permease family. FecCD subfamily.</text>
</comment>
<accession>A0A3P1SDB9</accession>
<proteinExistence type="inferred from homology"/>
<keyword evidence="3" id="KW-0813">Transport</keyword>
<gene>
    <name evidence="9" type="ORF">EII11_08580</name>
</gene>
<evidence type="ECO:0000256" key="1">
    <source>
        <dbReference type="ARBA" id="ARBA00004651"/>
    </source>
</evidence>
<feature type="transmembrane region" description="Helical" evidence="8">
    <location>
        <begin position="278"/>
        <end position="301"/>
    </location>
</feature>
<evidence type="ECO:0000313" key="9">
    <source>
        <dbReference type="EMBL" id="RRC94745.1"/>
    </source>
</evidence>
<evidence type="ECO:0000256" key="7">
    <source>
        <dbReference type="ARBA" id="ARBA00023136"/>
    </source>
</evidence>